<sequence>MNWNFKTILIPLLVLIAACNGLDEADFNERKVVIDGFIEQGQYPVVYLTYSSGFYEPVDSASLQELVLATARVEVSDGENSEVLTLFRNNEVYPPFFYRGTDLTGEPGKTYHLEVRSEAGVYTATTTIPKPVDLDSVWIEVDQEVDTLGQLWVQFNDAGLQDDYYRFFTSTNGAAYVPAFKSTLLDRTFDGETYSHPVLRQPRSALELGDEVLFQKGDTIGVKLCHIDEAHYRFWNTLEQELYLVGNPFGSVGNEVASNIRGNKPALGIWGGYGVSYGNVVFQ</sequence>
<proteinExistence type="predicted"/>
<keyword evidence="2" id="KW-1185">Reference proteome</keyword>
<accession>A0A3D9L2B7</accession>
<dbReference type="EMBL" id="QREG01000014">
    <property type="protein sequence ID" value="RED96585.1"/>
    <property type="molecule type" value="Genomic_DNA"/>
</dbReference>
<dbReference type="OrthoDB" id="1117499at2"/>
<dbReference type="RefSeq" id="WP_115868872.1">
    <property type="nucleotide sequence ID" value="NZ_QREG01000014.1"/>
</dbReference>
<gene>
    <name evidence="1" type="ORF">C7460_11443</name>
</gene>
<evidence type="ECO:0000313" key="2">
    <source>
        <dbReference type="Proteomes" id="UP000256779"/>
    </source>
</evidence>
<dbReference type="Proteomes" id="UP000256779">
    <property type="component" value="Unassembled WGS sequence"/>
</dbReference>
<dbReference type="AlphaFoldDB" id="A0A3D9L2B7"/>
<comment type="caution">
    <text evidence="1">The sequence shown here is derived from an EMBL/GenBank/DDBJ whole genome shotgun (WGS) entry which is preliminary data.</text>
</comment>
<evidence type="ECO:0000313" key="1">
    <source>
        <dbReference type="EMBL" id="RED96585.1"/>
    </source>
</evidence>
<dbReference type="InterPro" id="IPR025345">
    <property type="entry name" value="DUF4249"/>
</dbReference>
<dbReference type="PROSITE" id="PS51257">
    <property type="entry name" value="PROKAR_LIPOPROTEIN"/>
    <property type="match status" value="1"/>
</dbReference>
<protein>
    <submittedName>
        <fullName evidence="1">Uncharacterized protein DUF4249</fullName>
    </submittedName>
</protein>
<reference evidence="1 2" key="1">
    <citation type="submission" date="2018-07" db="EMBL/GenBank/DDBJ databases">
        <title>Genomic Encyclopedia of Type Strains, Phase IV (KMG-IV): sequencing the most valuable type-strain genomes for metagenomic binning, comparative biology and taxonomic classification.</title>
        <authorList>
            <person name="Goeker M."/>
        </authorList>
    </citation>
    <scope>NUCLEOTIDE SEQUENCE [LARGE SCALE GENOMIC DNA]</scope>
    <source>
        <strain evidence="1 2">DSM 4134</strain>
    </source>
</reference>
<organism evidence="1 2">
    <name type="scientific">Marinoscillum furvescens DSM 4134</name>
    <dbReference type="NCBI Taxonomy" id="1122208"/>
    <lineage>
        <taxon>Bacteria</taxon>
        <taxon>Pseudomonadati</taxon>
        <taxon>Bacteroidota</taxon>
        <taxon>Cytophagia</taxon>
        <taxon>Cytophagales</taxon>
        <taxon>Reichenbachiellaceae</taxon>
        <taxon>Marinoscillum</taxon>
    </lineage>
</organism>
<name>A0A3D9L2B7_MARFU</name>
<dbReference type="Pfam" id="PF14054">
    <property type="entry name" value="DUF4249"/>
    <property type="match status" value="1"/>
</dbReference>